<dbReference type="AlphaFoldDB" id="A0A1F6GA92"/>
<feature type="domain" description="Chorismate-utilising enzyme C-terminal" evidence="1">
    <location>
        <begin position="146"/>
        <end position="397"/>
    </location>
</feature>
<dbReference type="InterPro" id="IPR015890">
    <property type="entry name" value="Chorismate_C"/>
</dbReference>
<evidence type="ECO:0000313" key="2">
    <source>
        <dbReference type="EMBL" id="OGG95032.1"/>
    </source>
</evidence>
<dbReference type="PANTHER" id="PTHR11236">
    <property type="entry name" value="AMINOBENZOATE/ANTHRANILATE SYNTHASE"/>
    <property type="match status" value="1"/>
</dbReference>
<protein>
    <recommendedName>
        <fullName evidence="1">Chorismate-utilising enzyme C-terminal domain-containing protein</fullName>
    </recommendedName>
</protein>
<evidence type="ECO:0000313" key="3">
    <source>
        <dbReference type="Proteomes" id="UP000178449"/>
    </source>
</evidence>
<dbReference type="PRINTS" id="PR00095">
    <property type="entry name" value="ANTSNTHASEI"/>
</dbReference>
<dbReference type="Pfam" id="PF00425">
    <property type="entry name" value="Chorismate_bind"/>
    <property type="match status" value="1"/>
</dbReference>
<reference evidence="2 3" key="1">
    <citation type="journal article" date="2016" name="Nat. Commun.">
        <title>Thousands of microbial genomes shed light on interconnected biogeochemical processes in an aquifer system.</title>
        <authorList>
            <person name="Anantharaman K."/>
            <person name="Brown C.T."/>
            <person name="Hug L.A."/>
            <person name="Sharon I."/>
            <person name="Castelle C.J."/>
            <person name="Probst A.J."/>
            <person name="Thomas B.C."/>
            <person name="Singh A."/>
            <person name="Wilkins M.J."/>
            <person name="Karaoz U."/>
            <person name="Brodie E.L."/>
            <person name="Williams K.H."/>
            <person name="Hubbard S.S."/>
            <person name="Banfield J.F."/>
        </authorList>
    </citation>
    <scope>NUCLEOTIDE SEQUENCE [LARGE SCALE GENOMIC DNA]</scope>
</reference>
<dbReference type="EMBL" id="MFNE01000029">
    <property type="protein sequence ID" value="OGG95032.1"/>
    <property type="molecule type" value="Genomic_DNA"/>
</dbReference>
<name>A0A1F6GA92_9PROT</name>
<dbReference type="Proteomes" id="UP000178449">
    <property type="component" value="Unassembled WGS sequence"/>
</dbReference>
<dbReference type="GO" id="GO:0000162">
    <property type="term" value="P:L-tryptophan biosynthetic process"/>
    <property type="evidence" value="ECO:0007669"/>
    <property type="project" value="TreeGrafter"/>
</dbReference>
<accession>A0A1F6GA92</accession>
<dbReference type="GO" id="GO:0046820">
    <property type="term" value="F:4-amino-4-deoxychorismate synthase activity"/>
    <property type="evidence" value="ECO:0007669"/>
    <property type="project" value="TreeGrafter"/>
</dbReference>
<gene>
    <name evidence="2" type="ORF">A2527_12730</name>
</gene>
<dbReference type="SUPFAM" id="SSF56322">
    <property type="entry name" value="ADC synthase"/>
    <property type="match status" value="1"/>
</dbReference>
<dbReference type="PANTHER" id="PTHR11236:SF50">
    <property type="entry name" value="AMINODEOXYCHORISMATE SYNTHASE COMPONENT 1"/>
    <property type="match status" value="1"/>
</dbReference>
<sequence>MSGSKPIKDLNFEQAYQVLAQSPERLFATAGAGFSPMLALAPIEQSNLKNRQEILEFGWRHQGHLIAGMFSHELGEALLGLDPRPSSYPLCELAAFGAWLEFNQEPQMVWVDEEAKNRLECALHQPMAKDRTLPSLRMDLPKNSTAHSQVIQRILSHIKAGDFYQINHCFLCHGTTNAPARDFFLKALCPEPADFTAFFEGSEYELLSLSPERFIQTQGQIIWSEPIKGTRPRGATAEEDQRLLDELKNSAKEKAELHMITDLIRNDLGRLAEIGSVVVTEPRQIRSLEQVFHGQSQIKARLKPPYSGLLALLEMLPGGSVTGCPKIRAVETIAQLEWEPRGPYTGAFAVIQPNGDLKASLLIRSLVFKGAQVSLGVGGGITIDSMPEPEWAEALAKANSVINRFER</sequence>
<dbReference type="InterPro" id="IPR005801">
    <property type="entry name" value="ADC_synthase"/>
</dbReference>
<dbReference type="Gene3D" id="3.60.120.10">
    <property type="entry name" value="Anthranilate synthase"/>
    <property type="match status" value="1"/>
</dbReference>
<dbReference type="STRING" id="1817772.A2527_12730"/>
<proteinExistence type="predicted"/>
<comment type="caution">
    <text evidence="2">The sequence shown here is derived from an EMBL/GenBank/DDBJ whole genome shotgun (WGS) entry which is preliminary data.</text>
</comment>
<evidence type="ECO:0000259" key="1">
    <source>
        <dbReference type="Pfam" id="PF00425"/>
    </source>
</evidence>
<organism evidence="2 3">
    <name type="scientific">Candidatus Lambdaproteobacteria bacterium RIFOXYD2_FULL_50_16</name>
    <dbReference type="NCBI Taxonomy" id="1817772"/>
    <lineage>
        <taxon>Bacteria</taxon>
        <taxon>Pseudomonadati</taxon>
        <taxon>Pseudomonadota</taxon>
        <taxon>Candidatus Lambdaproteobacteria</taxon>
    </lineage>
</organism>
<dbReference type="InterPro" id="IPR019999">
    <property type="entry name" value="Anth_synth_I-like"/>
</dbReference>